<feature type="region of interest" description="Disordered" evidence="1">
    <location>
        <begin position="46"/>
        <end position="76"/>
    </location>
</feature>
<reference evidence="3" key="1">
    <citation type="journal article" date="2019" name="Int. J. Syst. Evol. Microbiol.">
        <title>The Global Catalogue of Microorganisms (GCM) 10K type strain sequencing project: providing services to taxonomists for standard genome sequencing and annotation.</title>
        <authorList>
            <consortium name="The Broad Institute Genomics Platform"/>
            <consortium name="The Broad Institute Genome Sequencing Center for Infectious Disease"/>
            <person name="Wu L."/>
            <person name="Ma J."/>
        </authorList>
    </citation>
    <scope>NUCLEOTIDE SEQUENCE [LARGE SCALE GENOMIC DNA]</scope>
    <source>
        <strain evidence="3">JCM 6833</strain>
    </source>
</reference>
<dbReference type="Proteomes" id="UP001501509">
    <property type="component" value="Unassembled WGS sequence"/>
</dbReference>
<accession>A0ABP6CKN2</accession>
<sequence>MGGTEGSAPPIPWKLDDFQGCATNPAFGPPFAPVATKDAALRSLTGETGHDCTVPGCEAGRKGGATQPKGQEDGSS</sequence>
<proteinExistence type="predicted"/>
<gene>
    <name evidence="2" type="ORF">GCM10010411_64720</name>
</gene>
<name>A0ABP6CKN2_9ACTN</name>
<organism evidence="2 3">
    <name type="scientific">Actinomadura fulvescens</name>
    <dbReference type="NCBI Taxonomy" id="46160"/>
    <lineage>
        <taxon>Bacteria</taxon>
        <taxon>Bacillati</taxon>
        <taxon>Actinomycetota</taxon>
        <taxon>Actinomycetes</taxon>
        <taxon>Streptosporangiales</taxon>
        <taxon>Thermomonosporaceae</taxon>
        <taxon>Actinomadura</taxon>
    </lineage>
</organism>
<comment type="caution">
    <text evidence="2">The sequence shown here is derived from an EMBL/GenBank/DDBJ whole genome shotgun (WGS) entry which is preliminary data.</text>
</comment>
<protein>
    <submittedName>
        <fullName evidence="2">Uncharacterized protein</fullName>
    </submittedName>
</protein>
<dbReference type="EMBL" id="BAAATD010000010">
    <property type="protein sequence ID" value="GAA2620003.1"/>
    <property type="molecule type" value="Genomic_DNA"/>
</dbReference>
<keyword evidence="3" id="KW-1185">Reference proteome</keyword>
<evidence type="ECO:0000313" key="3">
    <source>
        <dbReference type="Proteomes" id="UP001501509"/>
    </source>
</evidence>
<evidence type="ECO:0000313" key="2">
    <source>
        <dbReference type="EMBL" id="GAA2620003.1"/>
    </source>
</evidence>
<evidence type="ECO:0000256" key="1">
    <source>
        <dbReference type="SAM" id="MobiDB-lite"/>
    </source>
</evidence>